<protein>
    <submittedName>
        <fullName evidence="1">Uncharacterized protein</fullName>
    </submittedName>
</protein>
<evidence type="ECO:0000313" key="1">
    <source>
        <dbReference type="EMBL" id="KAJ3491405.1"/>
    </source>
</evidence>
<accession>A0ACC1QVU0</accession>
<name>A0ACC1QVU0_9HYPO</name>
<proteinExistence type="predicted"/>
<organism evidence="1 2">
    <name type="scientific">Lecanicillium saksenae</name>
    <dbReference type="NCBI Taxonomy" id="468837"/>
    <lineage>
        <taxon>Eukaryota</taxon>
        <taxon>Fungi</taxon>
        <taxon>Dikarya</taxon>
        <taxon>Ascomycota</taxon>
        <taxon>Pezizomycotina</taxon>
        <taxon>Sordariomycetes</taxon>
        <taxon>Hypocreomycetidae</taxon>
        <taxon>Hypocreales</taxon>
        <taxon>Cordycipitaceae</taxon>
        <taxon>Lecanicillium</taxon>
    </lineage>
</organism>
<reference evidence="1" key="1">
    <citation type="submission" date="2022-07" db="EMBL/GenBank/DDBJ databases">
        <title>Genome Sequence of Lecanicillium saksenae.</title>
        <authorList>
            <person name="Buettner E."/>
        </authorList>
    </citation>
    <scope>NUCLEOTIDE SEQUENCE</scope>
    <source>
        <strain evidence="1">VT-O1</strain>
    </source>
</reference>
<dbReference type="EMBL" id="JANAKD010000647">
    <property type="protein sequence ID" value="KAJ3491405.1"/>
    <property type="molecule type" value="Genomic_DNA"/>
</dbReference>
<keyword evidence="2" id="KW-1185">Reference proteome</keyword>
<sequence length="452" mass="49185">MQTPSPRSDSIENAITEIAQSSSYYDETPPSEVIDLEDQVPNLPPIWPGQAPTIAVIGVGYVGEHLVNAFSKHFRVIGFDVSADRIRKLTLESKSGAIFTSQTSTIVSATHFLIAVPTLLLPNQQVDSSYLRQAITVVAKYARPGSTVVIESSVAVGMTRELLGPLAKEKNFHAGMSPERVDPGRVTPPASSIPKVISGLDDVVAGSTDAIADLYEQGFEKVVRVSRPEVAEMMKLYENCQRMVCIAYANEMADACRHHGIDPFEVCRAAATKPFGYMPFSPGIGVGGHCIPVNPFYLLSNSDFPLLQNAAEKMRARPGNLAQRIIDRLHRGPATGNPPPRVLIAGIGFKPGQSHLANSPSLELAKSLVVSGQVFVMWTDPLVVQTAVPQIQRLDNGNWSQAYLVENFDYVIAAMRQTGLDFDVLHGLPAGMVEWWFDTPPRALHAKGTEYL</sequence>
<dbReference type="Proteomes" id="UP001148737">
    <property type="component" value="Unassembled WGS sequence"/>
</dbReference>
<comment type="caution">
    <text evidence="1">The sequence shown here is derived from an EMBL/GenBank/DDBJ whole genome shotgun (WGS) entry which is preliminary data.</text>
</comment>
<gene>
    <name evidence="1" type="ORF">NLG97_g5597</name>
</gene>
<evidence type="ECO:0000313" key="2">
    <source>
        <dbReference type="Proteomes" id="UP001148737"/>
    </source>
</evidence>